<dbReference type="InterPro" id="IPR025312">
    <property type="entry name" value="DUF4216"/>
</dbReference>
<feature type="region of interest" description="Disordered" evidence="1">
    <location>
        <begin position="1034"/>
        <end position="1053"/>
    </location>
</feature>
<dbReference type="InterPro" id="IPR025452">
    <property type="entry name" value="DUF4218"/>
</dbReference>
<dbReference type="Pfam" id="PF02992">
    <property type="entry name" value="Transposase_21"/>
    <property type="match status" value="1"/>
</dbReference>
<name>A0A9R0J9Z0_SPIOL</name>
<dbReference type="GeneID" id="110802521"/>
<dbReference type="PANTHER" id="PTHR48258:SF9">
    <property type="entry name" value="OS01G0348150 PROTEIN"/>
    <property type="match status" value="1"/>
</dbReference>
<dbReference type="PANTHER" id="PTHR48258">
    <property type="entry name" value="DUF4218 DOMAIN-CONTAINING PROTEIN-RELATED"/>
    <property type="match status" value="1"/>
</dbReference>
<feature type="region of interest" description="Disordered" evidence="1">
    <location>
        <begin position="98"/>
        <end position="118"/>
    </location>
</feature>
<keyword evidence="4" id="KW-1185">Reference proteome</keyword>
<gene>
    <name evidence="5" type="primary">LOC110802521</name>
</gene>
<evidence type="ECO:0000313" key="4">
    <source>
        <dbReference type="Proteomes" id="UP000813463"/>
    </source>
</evidence>
<reference evidence="5" key="2">
    <citation type="submission" date="2025-08" db="UniProtKB">
        <authorList>
            <consortium name="RefSeq"/>
        </authorList>
    </citation>
    <scope>IDENTIFICATION</scope>
    <source>
        <tissue evidence="5">Leaf</tissue>
    </source>
</reference>
<protein>
    <recommendedName>
        <fullName evidence="6">DUF4218 domain-containing protein</fullName>
    </recommendedName>
</protein>
<dbReference type="AlphaFoldDB" id="A0A9R0J9Z0"/>
<dbReference type="Proteomes" id="UP000813463">
    <property type="component" value="Chromosome 4"/>
</dbReference>
<evidence type="ECO:0000259" key="2">
    <source>
        <dbReference type="Pfam" id="PF13952"/>
    </source>
</evidence>
<feature type="domain" description="DUF4218" evidence="3">
    <location>
        <begin position="635"/>
        <end position="738"/>
    </location>
</feature>
<proteinExistence type="predicted"/>
<sequence length="1053" mass="121277">MRSAVCTLTSVICYQQSVSQSVSKKEQLVCKSVSQLVRRISQLEPFVASWFGSLARFIGVRASIRRIDEILGHLSKNAFDRTYTRWVWHGENFEGTRTSDSGNDVHEGPDVNDIPNANEGDRLGDMIRAAQDKFAENPATFEGVLKDSETPLYPGCSKYTRLSSILRLYNVKAGHGLTDQCFDEVLEVFKDMLPDDNVLASGAYEAKKILIPMGLPYEKIHACPNDCILYRNERESLKNCPVCNASRYKEKEGVPAKWRFIDGKYPEFRKEKRNLRLALSTDGMNPFGSLNSMHSTWPVILVTYNLPPSLCMKRKYMMLTLLISGPKQPGNDIDVYLAPLIDDLKILWEKGVNVFDAHQNETFNLRAMLFCTIQDFPAYGNLSGYTVKGKTACPICEDRMKGKWLKNSKKMVYFDHRPFLPCDHPYRKQKKAFNGKQEFKKRPRDLSGEEVFQKVKDIQITFGKKTRAGISKQGYKKCSDFWRLPYWKHLFVRHCLDIMHIEKNVCDSLIGTLLNVPGKTKDGENARYDLKDMGIRSELHVVEGKPKKYLPPAAYTLSRKEKKVLCESLAGVKVPEGFSSNFRNLISMENLKLVGLKSHDCHILMQYLLPVAIRSILPKNVRYAIIRLCSFFNAMYAKVINPKDLDNWETEIAIIICQLQMYFPPSFFDIMVHLPIHLVREIRYCGPVHLRAQWSFERKMKTYKGYVKNAYRPEACIAGKNFYEDLVGSCSQYLENAKIIGLPISRHSGRLEGKGIIGHKKRDLSYEEWHKAHTYVLFNEDEVTPYINKHIDHLKQFNRKTSQKSLLSQHHNSFRTWLKDKVMRELNDPLYVVSDRLKSLALGPNFRASFYSGYVYSGCTFYTKEQDEVSTMQNSGVVVEAEAMYFASAKDSSPAHGKMWYYGVIEKIVELQYNDFVIPVFGCKWVDNNNGVDYEDIGFTLVNIDKLGHKEDPYILASQARQVFYMTDPSDQKRSAVIKPRSRFEIDEIVDYHEDDDIEEEEIHFTNGAQVQDVINYYGDNSVIYIRDDHSEGTWVDDTSNEGASRKRRRKEK</sequence>
<dbReference type="Pfam" id="PF13952">
    <property type="entry name" value="DUF4216"/>
    <property type="match status" value="1"/>
</dbReference>
<dbReference type="RefSeq" id="XP_021863641.2">
    <property type="nucleotide sequence ID" value="XM_022007949.2"/>
</dbReference>
<evidence type="ECO:0008006" key="6">
    <source>
        <dbReference type="Google" id="ProtNLM"/>
    </source>
</evidence>
<reference evidence="4" key="1">
    <citation type="journal article" date="2021" name="Nat. Commun.">
        <title>Genomic analyses provide insights into spinach domestication and the genetic basis of agronomic traits.</title>
        <authorList>
            <person name="Cai X."/>
            <person name="Sun X."/>
            <person name="Xu C."/>
            <person name="Sun H."/>
            <person name="Wang X."/>
            <person name="Ge C."/>
            <person name="Zhang Z."/>
            <person name="Wang Q."/>
            <person name="Fei Z."/>
            <person name="Jiao C."/>
            <person name="Wang Q."/>
        </authorList>
    </citation>
    <scope>NUCLEOTIDE SEQUENCE [LARGE SCALE GENOMIC DNA]</scope>
    <source>
        <strain evidence="4">cv. Varoflay</strain>
    </source>
</reference>
<organism evidence="4 5">
    <name type="scientific">Spinacia oleracea</name>
    <name type="common">Spinach</name>
    <dbReference type="NCBI Taxonomy" id="3562"/>
    <lineage>
        <taxon>Eukaryota</taxon>
        <taxon>Viridiplantae</taxon>
        <taxon>Streptophyta</taxon>
        <taxon>Embryophyta</taxon>
        <taxon>Tracheophyta</taxon>
        <taxon>Spermatophyta</taxon>
        <taxon>Magnoliopsida</taxon>
        <taxon>eudicotyledons</taxon>
        <taxon>Gunneridae</taxon>
        <taxon>Pentapetalae</taxon>
        <taxon>Caryophyllales</taxon>
        <taxon>Chenopodiaceae</taxon>
        <taxon>Chenopodioideae</taxon>
        <taxon>Anserineae</taxon>
        <taxon>Spinacia</taxon>
    </lineage>
</organism>
<dbReference type="InterPro" id="IPR004242">
    <property type="entry name" value="Transposase_21"/>
</dbReference>
<dbReference type="Pfam" id="PF13960">
    <property type="entry name" value="DUF4218"/>
    <property type="match status" value="1"/>
</dbReference>
<evidence type="ECO:0000259" key="3">
    <source>
        <dbReference type="Pfam" id="PF13960"/>
    </source>
</evidence>
<accession>A0A9R0J9Z0</accession>
<evidence type="ECO:0000256" key="1">
    <source>
        <dbReference type="SAM" id="MobiDB-lite"/>
    </source>
</evidence>
<dbReference type="KEGG" id="soe:110802521"/>
<feature type="domain" description="DUF4216" evidence="2">
    <location>
        <begin position="909"/>
        <end position="973"/>
    </location>
</feature>
<evidence type="ECO:0000313" key="5">
    <source>
        <dbReference type="RefSeq" id="XP_021863641.2"/>
    </source>
</evidence>